<sequence length="193" mass="21543">MAAESLIKQGRVELLLPRCQHQFLLGMPTLSAPFRRVHSGRCTCDAVDGQEVNLSFVNHYGSYVVEVKRMKRFNEAATMSKMLSKMPDTLGPQSLPRLPQERPPNSSETQAQICSSIGPMRPSLGESNNCNSCRSQSEEKEAYKVPERVGTKAKFHLRMREEVRDGLTQSTRSSMTEAVNTSSPLIQVGFKHS</sequence>
<organism evidence="2 3">
    <name type="scientific">Protopolystoma xenopodis</name>
    <dbReference type="NCBI Taxonomy" id="117903"/>
    <lineage>
        <taxon>Eukaryota</taxon>
        <taxon>Metazoa</taxon>
        <taxon>Spiralia</taxon>
        <taxon>Lophotrochozoa</taxon>
        <taxon>Platyhelminthes</taxon>
        <taxon>Monogenea</taxon>
        <taxon>Polyopisthocotylea</taxon>
        <taxon>Polystomatidea</taxon>
        <taxon>Polystomatidae</taxon>
        <taxon>Protopolystoma</taxon>
    </lineage>
</organism>
<dbReference type="AlphaFoldDB" id="A0A448XK45"/>
<dbReference type="Proteomes" id="UP000784294">
    <property type="component" value="Unassembled WGS sequence"/>
</dbReference>
<feature type="compositionally biased region" description="Polar residues" evidence="1">
    <location>
        <begin position="103"/>
        <end position="115"/>
    </location>
</feature>
<proteinExistence type="predicted"/>
<evidence type="ECO:0000256" key="1">
    <source>
        <dbReference type="SAM" id="MobiDB-lite"/>
    </source>
</evidence>
<feature type="compositionally biased region" description="Polar residues" evidence="1">
    <location>
        <begin position="125"/>
        <end position="135"/>
    </location>
</feature>
<keyword evidence="3" id="KW-1185">Reference proteome</keyword>
<protein>
    <submittedName>
        <fullName evidence="2">Uncharacterized protein</fullName>
    </submittedName>
</protein>
<accession>A0A448XK45</accession>
<feature type="region of interest" description="Disordered" evidence="1">
    <location>
        <begin position="85"/>
        <end position="140"/>
    </location>
</feature>
<comment type="caution">
    <text evidence="2">The sequence shown here is derived from an EMBL/GenBank/DDBJ whole genome shotgun (WGS) entry which is preliminary data.</text>
</comment>
<evidence type="ECO:0000313" key="2">
    <source>
        <dbReference type="EMBL" id="VEL38563.1"/>
    </source>
</evidence>
<evidence type="ECO:0000313" key="3">
    <source>
        <dbReference type="Proteomes" id="UP000784294"/>
    </source>
</evidence>
<reference evidence="2" key="1">
    <citation type="submission" date="2018-11" db="EMBL/GenBank/DDBJ databases">
        <authorList>
            <consortium name="Pathogen Informatics"/>
        </authorList>
    </citation>
    <scope>NUCLEOTIDE SEQUENCE</scope>
</reference>
<gene>
    <name evidence="2" type="ORF">PXEA_LOCUS32003</name>
</gene>
<dbReference type="EMBL" id="CAAALY010258269">
    <property type="protein sequence ID" value="VEL38563.1"/>
    <property type="molecule type" value="Genomic_DNA"/>
</dbReference>
<name>A0A448XK45_9PLAT</name>